<dbReference type="RefSeq" id="XP_025377496.1">
    <property type="nucleotide sequence ID" value="XM_025524041.1"/>
</dbReference>
<dbReference type="GO" id="GO:0008270">
    <property type="term" value="F:zinc ion binding"/>
    <property type="evidence" value="ECO:0007669"/>
    <property type="project" value="UniProtKB-KW"/>
</dbReference>
<evidence type="ECO:0000256" key="1">
    <source>
        <dbReference type="ARBA" id="ARBA00022723"/>
    </source>
</evidence>
<dbReference type="GO" id="GO:0005737">
    <property type="term" value="C:cytoplasm"/>
    <property type="evidence" value="ECO:0007669"/>
    <property type="project" value="TreeGrafter"/>
</dbReference>
<feature type="region of interest" description="Disordered" evidence="4">
    <location>
        <begin position="165"/>
        <end position="222"/>
    </location>
</feature>
<dbReference type="SUPFAM" id="SSF118310">
    <property type="entry name" value="AN1-like Zinc finger"/>
    <property type="match status" value="2"/>
</dbReference>
<dbReference type="SMART" id="SM00154">
    <property type="entry name" value="ZnF_AN1"/>
    <property type="match status" value="2"/>
</dbReference>
<keyword evidence="3" id="KW-0862">Zinc</keyword>
<keyword evidence="1" id="KW-0479">Metal-binding</keyword>
<feature type="compositionally biased region" description="Polar residues" evidence="4">
    <location>
        <begin position="192"/>
        <end position="222"/>
    </location>
</feature>
<dbReference type="GeneID" id="37045957"/>
<feature type="domain" description="AN1-type" evidence="5">
    <location>
        <begin position="29"/>
        <end position="68"/>
    </location>
</feature>
<accession>A0A316YNR0</accession>
<dbReference type="EMBL" id="KZ819636">
    <property type="protein sequence ID" value="PWN90298.1"/>
    <property type="molecule type" value="Genomic_DNA"/>
</dbReference>
<dbReference type="Proteomes" id="UP000245768">
    <property type="component" value="Unassembled WGS sequence"/>
</dbReference>
<dbReference type="OrthoDB" id="431929at2759"/>
<sequence length="288" mass="31689">MSGSSTPPRRVTAAERHYNSEMMFIGQRCHWQECNREDFLPFRCPDCQETFCSEHFKTGEHQCPTPSQSFMVPLCPLCHEPPRNWKRDEDANVAMDAHLTPDRKTGKVECAALNADGSIANKGKRAKREGECSERRCHKVMVVPINCPCCSLSFCPSHRAPNQHSCTSLARSSSSNLPPSSRSRLVNIVPSPWSNDQPSKSSEGQLSSALNRSTAGSSASPIRVISTATSNYKTEKRATSEHASALKALKSRQAKGLLTPAEEVRLAEEMALEQKGQLGKKNGDCIVC</sequence>
<feature type="compositionally biased region" description="Low complexity" evidence="4">
    <location>
        <begin position="168"/>
        <end position="185"/>
    </location>
</feature>
<evidence type="ECO:0000259" key="5">
    <source>
        <dbReference type="SMART" id="SM00154"/>
    </source>
</evidence>
<dbReference type="STRING" id="215250.A0A316YNR0"/>
<evidence type="ECO:0000256" key="4">
    <source>
        <dbReference type="SAM" id="MobiDB-lite"/>
    </source>
</evidence>
<dbReference type="PANTHER" id="PTHR14677">
    <property type="entry name" value="ARSENITE INDUCUBLE RNA ASSOCIATED PROTEIN AIP-1-RELATED"/>
    <property type="match status" value="1"/>
</dbReference>
<dbReference type="InterPro" id="IPR000058">
    <property type="entry name" value="Znf_AN1"/>
</dbReference>
<dbReference type="AlphaFoldDB" id="A0A316YNR0"/>
<keyword evidence="7" id="KW-1185">Reference proteome</keyword>
<dbReference type="Gene3D" id="4.10.1110.10">
    <property type="entry name" value="AN1-like Zinc finger"/>
    <property type="match status" value="2"/>
</dbReference>
<keyword evidence="2" id="KW-0863">Zinc-finger</keyword>
<protein>
    <recommendedName>
        <fullName evidence="5">AN1-type domain-containing protein</fullName>
    </recommendedName>
</protein>
<dbReference type="InterPro" id="IPR035896">
    <property type="entry name" value="AN1-like_Znf"/>
</dbReference>
<dbReference type="Pfam" id="PF01428">
    <property type="entry name" value="zf-AN1"/>
    <property type="match status" value="2"/>
</dbReference>
<dbReference type="InParanoid" id="A0A316YNR0"/>
<evidence type="ECO:0000256" key="3">
    <source>
        <dbReference type="ARBA" id="ARBA00022833"/>
    </source>
</evidence>
<gene>
    <name evidence="6" type="ORF">FA10DRAFT_286010</name>
</gene>
<name>A0A316YNR0_9BASI</name>
<dbReference type="PANTHER" id="PTHR14677:SF40">
    <property type="entry name" value="CDC48-ASSOCIATED UBIQUITIN-LIKE_ZINC FINGER PROTEIN 1"/>
    <property type="match status" value="1"/>
</dbReference>
<feature type="domain" description="AN1-type" evidence="5">
    <location>
        <begin position="132"/>
        <end position="171"/>
    </location>
</feature>
<proteinExistence type="predicted"/>
<reference evidence="6 7" key="1">
    <citation type="journal article" date="2018" name="Mol. Biol. Evol.">
        <title>Broad Genomic Sampling Reveals a Smut Pathogenic Ancestry of the Fungal Clade Ustilaginomycotina.</title>
        <authorList>
            <person name="Kijpornyongpan T."/>
            <person name="Mondo S.J."/>
            <person name="Barry K."/>
            <person name="Sandor L."/>
            <person name="Lee J."/>
            <person name="Lipzen A."/>
            <person name="Pangilinan J."/>
            <person name="LaButti K."/>
            <person name="Hainaut M."/>
            <person name="Henrissat B."/>
            <person name="Grigoriev I.V."/>
            <person name="Spatafora J.W."/>
            <person name="Aime M.C."/>
        </authorList>
    </citation>
    <scope>NUCLEOTIDE SEQUENCE [LARGE SCALE GENOMIC DNA]</scope>
    <source>
        <strain evidence="6 7">MCA 4198</strain>
    </source>
</reference>
<evidence type="ECO:0000313" key="6">
    <source>
        <dbReference type="EMBL" id="PWN90298.1"/>
    </source>
</evidence>
<evidence type="ECO:0000313" key="7">
    <source>
        <dbReference type="Proteomes" id="UP000245768"/>
    </source>
</evidence>
<organism evidence="6 7">
    <name type="scientific">Acaromyces ingoldii</name>
    <dbReference type="NCBI Taxonomy" id="215250"/>
    <lineage>
        <taxon>Eukaryota</taxon>
        <taxon>Fungi</taxon>
        <taxon>Dikarya</taxon>
        <taxon>Basidiomycota</taxon>
        <taxon>Ustilaginomycotina</taxon>
        <taxon>Exobasidiomycetes</taxon>
        <taxon>Exobasidiales</taxon>
        <taxon>Cryptobasidiaceae</taxon>
        <taxon>Acaromyces</taxon>
    </lineage>
</organism>
<evidence type="ECO:0000256" key="2">
    <source>
        <dbReference type="ARBA" id="ARBA00022771"/>
    </source>
</evidence>